<proteinExistence type="predicted"/>
<evidence type="ECO:0000313" key="4">
    <source>
        <dbReference type="Proteomes" id="UP000257109"/>
    </source>
</evidence>
<evidence type="ECO:0000256" key="1">
    <source>
        <dbReference type="SAM" id="MobiDB-lite"/>
    </source>
</evidence>
<evidence type="ECO:0000259" key="2">
    <source>
        <dbReference type="Pfam" id="PF03732"/>
    </source>
</evidence>
<keyword evidence="4" id="KW-1185">Reference proteome</keyword>
<name>A0A371EUV6_MUCPR</name>
<feature type="non-terminal residue" evidence="3">
    <location>
        <position position="1"/>
    </location>
</feature>
<gene>
    <name evidence="3" type="ORF">CR513_51094</name>
</gene>
<dbReference type="Proteomes" id="UP000257109">
    <property type="component" value="Unassembled WGS sequence"/>
</dbReference>
<dbReference type="InterPro" id="IPR005162">
    <property type="entry name" value="Retrotrans_gag_dom"/>
</dbReference>
<feature type="compositionally biased region" description="Basic and acidic residues" evidence="1">
    <location>
        <begin position="91"/>
        <end position="108"/>
    </location>
</feature>
<dbReference type="Pfam" id="PF03732">
    <property type="entry name" value="Retrotrans_gag"/>
    <property type="match status" value="1"/>
</dbReference>
<accession>A0A371EUV6</accession>
<feature type="domain" description="Retrotransposon gag" evidence="2">
    <location>
        <begin position="2"/>
        <end position="73"/>
    </location>
</feature>
<sequence>MQWMATLSARAIQTFNDLASAFASQFAANKVKRLEVADLFDIKQAAGESLKSYLARFSNATVRLKASPFSDSLALRRPTSMDEIRVRAEKHVEAEEDQAERMEEERSQNKKSNGRMIKQRITQRADAPRRSEMT</sequence>
<reference evidence="3" key="1">
    <citation type="submission" date="2018-05" db="EMBL/GenBank/DDBJ databases">
        <title>Draft genome of Mucuna pruriens seed.</title>
        <authorList>
            <person name="Nnadi N.E."/>
            <person name="Vos R."/>
            <person name="Hasami M.H."/>
            <person name="Devisetty U.K."/>
            <person name="Aguiy J.C."/>
        </authorList>
    </citation>
    <scope>NUCLEOTIDE SEQUENCE [LARGE SCALE GENOMIC DNA]</scope>
    <source>
        <strain evidence="3">JCA_2017</strain>
    </source>
</reference>
<feature type="region of interest" description="Disordered" evidence="1">
    <location>
        <begin position="91"/>
        <end position="134"/>
    </location>
</feature>
<organism evidence="3 4">
    <name type="scientific">Mucuna pruriens</name>
    <name type="common">Velvet bean</name>
    <name type="synonym">Dolichos pruriens</name>
    <dbReference type="NCBI Taxonomy" id="157652"/>
    <lineage>
        <taxon>Eukaryota</taxon>
        <taxon>Viridiplantae</taxon>
        <taxon>Streptophyta</taxon>
        <taxon>Embryophyta</taxon>
        <taxon>Tracheophyta</taxon>
        <taxon>Spermatophyta</taxon>
        <taxon>Magnoliopsida</taxon>
        <taxon>eudicotyledons</taxon>
        <taxon>Gunneridae</taxon>
        <taxon>Pentapetalae</taxon>
        <taxon>rosids</taxon>
        <taxon>fabids</taxon>
        <taxon>Fabales</taxon>
        <taxon>Fabaceae</taxon>
        <taxon>Papilionoideae</taxon>
        <taxon>50 kb inversion clade</taxon>
        <taxon>NPAAA clade</taxon>
        <taxon>indigoferoid/millettioid clade</taxon>
        <taxon>Phaseoleae</taxon>
        <taxon>Mucuna</taxon>
    </lineage>
</organism>
<comment type="caution">
    <text evidence="3">The sequence shown here is derived from an EMBL/GenBank/DDBJ whole genome shotgun (WGS) entry which is preliminary data.</text>
</comment>
<dbReference type="EMBL" id="QJKJ01011978">
    <property type="protein sequence ID" value="RDX69749.1"/>
    <property type="molecule type" value="Genomic_DNA"/>
</dbReference>
<dbReference type="AlphaFoldDB" id="A0A371EUV6"/>
<protein>
    <recommendedName>
        <fullName evidence="2">Retrotransposon gag domain-containing protein</fullName>
    </recommendedName>
</protein>
<evidence type="ECO:0000313" key="3">
    <source>
        <dbReference type="EMBL" id="RDX69749.1"/>
    </source>
</evidence>
<dbReference type="OrthoDB" id="1425436at2759"/>